<dbReference type="EMBL" id="CP042467">
    <property type="protein sequence ID" value="QED26447.1"/>
    <property type="molecule type" value="Genomic_DNA"/>
</dbReference>
<dbReference type="OrthoDB" id="5508827at2"/>
<dbReference type="Proteomes" id="UP000321595">
    <property type="component" value="Chromosome"/>
</dbReference>
<dbReference type="RefSeq" id="WP_146957889.1">
    <property type="nucleotide sequence ID" value="NZ_CP042467.1"/>
</dbReference>
<name>A0A5B8XMW5_9DELT</name>
<sequence>MSDENTTHFQFSLATIQLELSGEREFVERMYRTIMRDIEEARSAEPSAIALKNETPQEKRTRTVPIDRQVVWVHRCSEMMHKIYMSSPEELSRAHLLRTIDPTRLSVVYAADECIDMILPKVEQGHTLWSELTEKGKAKIQGATGENP</sequence>
<dbReference type="AlphaFoldDB" id="A0A5B8XMW5"/>
<reference evidence="1 2" key="1">
    <citation type="submission" date="2019-08" db="EMBL/GenBank/DDBJ databases">
        <authorList>
            <person name="Liang Q."/>
        </authorList>
    </citation>
    <scope>NUCLEOTIDE SEQUENCE [LARGE SCALE GENOMIC DNA]</scope>
    <source>
        <strain evidence="1 2">V1718</strain>
    </source>
</reference>
<accession>A0A5B8XMW5</accession>
<keyword evidence="2" id="KW-1185">Reference proteome</keyword>
<dbReference type="KEGG" id="bbae:FRD01_04125"/>
<organism evidence="1 2">
    <name type="scientific">Microvenator marinus</name>
    <dbReference type="NCBI Taxonomy" id="2600177"/>
    <lineage>
        <taxon>Bacteria</taxon>
        <taxon>Deltaproteobacteria</taxon>
        <taxon>Bradymonadales</taxon>
        <taxon>Microvenatoraceae</taxon>
        <taxon>Microvenator</taxon>
    </lineage>
</organism>
<proteinExistence type="predicted"/>
<evidence type="ECO:0000313" key="2">
    <source>
        <dbReference type="Proteomes" id="UP000321595"/>
    </source>
</evidence>
<gene>
    <name evidence="1" type="ORF">FRD01_04125</name>
</gene>
<protein>
    <submittedName>
        <fullName evidence="1">Uncharacterized protein</fullName>
    </submittedName>
</protein>
<evidence type="ECO:0000313" key="1">
    <source>
        <dbReference type="EMBL" id="QED26447.1"/>
    </source>
</evidence>